<dbReference type="Pfam" id="PF23190">
    <property type="entry name" value="LHD_TRPY1"/>
    <property type="match status" value="1"/>
</dbReference>
<evidence type="ECO:0000259" key="3">
    <source>
        <dbReference type="Pfam" id="PF23190"/>
    </source>
</evidence>
<feature type="transmembrane region" description="Helical" evidence="2">
    <location>
        <begin position="376"/>
        <end position="399"/>
    </location>
</feature>
<feature type="transmembrane region" description="Helical" evidence="2">
    <location>
        <begin position="248"/>
        <end position="268"/>
    </location>
</feature>
<feature type="transmembrane region" description="Helical" evidence="2">
    <location>
        <begin position="442"/>
        <end position="461"/>
    </location>
</feature>
<comment type="caution">
    <text evidence="5">The sequence shown here is derived from an EMBL/GenBank/DDBJ whole genome shotgun (WGS) entry which is preliminary data.</text>
</comment>
<protein>
    <recommendedName>
        <fullName evidence="7">Ion transport domain-containing protein</fullName>
    </recommendedName>
</protein>
<dbReference type="InterPro" id="IPR056337">
    <property type="entry name" value="LHD_YVC1"/>
</dbReference>
<feature type="region of interest" description="Disordered" evidence="1">
    <location>
        <begin position="802"/>
        <end position="844"/>
    </location>
</feature>
<keyword evidence="2" id="KW-1133">Transmembrane helix</keyword>
<keyword evidence="2" id="KW-0472">Membrane</keyword>
<gene>
    <name evidence="5" type="ORF">E3P99_02436</name>
</gene>
<feature type="transmembrane region" description="Helical" evidence="2">
    <location>
        <begin position="340"/>
        <end position="364"/>
    </location>
</feature>
<feature type="transmembrane region" description="Helical" evidence="2">
    <location>
        <begin position="411"/>
        <end position="430"/>
    </location>
</feature>
<dbReference type="PANTHER" id="PTHR35859:SF1">
    <property type="entry name" value="NONSELECTIVE CATION CHANNEL PROTEIN"/>
    <property type="match status" value="1"/>
</dbReference>
<dbReference type="AlphaFoldDB" id="A0A4T0FL21"/>
<dbReference type="PANTHER" id="PTHR35859">
    <property type="entry name" value="NONSELECTIVE CATION CHANNEL PROTEIN"/>
    <property type="match status" value="1"/>
</dbReference>
<evidence type="ECO:0000313" key="6">
    <source>
        <dbReference type="Proteomes" id="UP000310189"/>
    </source>
</evidence>
<keyword evidence="6" id="KW-1185">Reference proteome</keyword>
<evidence type="ECO:0000259" key="4">
    <source>
        <dbReference type="Pfam" id="PF23317"/>
    </source>
</evidence>
<feature type="compositionally biased region" description="Polar residues" evidence="1">
    <location>
        <begin position="809"/>
        <end position="831"/>
    </location>
</feature>
<organism evidence="5 6">
    <name type="scientific">Wallemia hederae</name>
    <dbReference type="NCBI Taxonomy" id="1540922"/>
    <lineage>
        <taxon>Eukaryota</taxon>
        <taxon>Fungi</taxon>
        <taxon>Dikarya</taxon>
        <taxon>Basidiomycota</taxon>
        <taxon>Wallemiomycotina</taxon>
        <taxon>Wallemiomycetes</taxon>
        <taxon>Wallemiales</taxon>
        <taxon>Wallemiaceae</taxon>
        <taxon>Wallemia</taxon>
    </lineage>
</organism>
<evidence type="ECO:0000313" key="5">
    <source>
        <dbReference type="EMBL" id="TIA88780.1"/>
    </source>
</evidence>
<feature type="domain" description="YVC1 N-terminal linker helical" evidence="3">
    <location>
        <begin position="36"/>
        <end position="220"/>
    </location>
</feature>
<dbReference type="OrthoDB" id="2373987at2759"/>
<accession>A0A4T0FL21</accession>
<feature type="domain" description="Calcium channel YVC1-like C-terminal transmembrane" evidence="4">
    <location>
        <begin position="257"/>
        <end position="544"/>
    </location>
</feature>
<keyword evidence="2" id="KW-0812">Transmembrane</keyword>
<proteinExistence type="predicted"/>
<evidence type="ECO:0008006" key="7">
    <source>
        <dbReference type="Google" id="ProtNLM"/>
    </source>
</evidence>
<name>A0A4T0FL21_9BASI</name>
<dbReference type="EMBL" id="SPNW01000034">
    <property type="protein sequence ID" value="TIA88780.1"/>
    <property type="molecule type" value="Genomic_DNA"/>
</dbReference>
<dbReference type="InterPro" id="IPR052971">
    <property type="entry name" value="TRP_calcium_channel"/>
</dbReference>
<feature type="transmembrane region" description="Helical" evidence="2">
    <location>
        <begin position="313"/>
        <end position="334"/>
    </location>
</feature>
<dbReference type="Pfam" id="PF23317">
    <property type="entry name" value="YVC1_C"/>
    <property type="match status" value="1"/>
</dbReference>
<evidence type="ECO:0000256" key="2">
    <source>
        <dbReference type="SAM" id="Phobius"/>
    </source>
</evidence>
<dbReference type="InterPro" id="IPR056336">
    <property type="entry name" value="YVC1_C"/>
</dbReference>
<feature type="transmembrane region" description="Helical" evidence="2">
    <location>
        <begin position="523"/>
        <end position="542"/>
    </location>
</feature>
<sequence>MEQLNRNSDEEAPLLSSVHSSEMSIHDKMSASQVYPLIWTIRRDITRIIETPFSWEQLQSPHITYNVVQILALKYGSLYHQNLAVVYCLLVNRVYFISESSSPTHMGVNATRANLCELLALKVLRVYADKASSKIDLAYVLAGPFRLFQGASEEVIQRVIEEEGEDKLYKASNALEIAIVGNAKRFIKSAHCQKVINSIWNGSVVYTPVNKHAFISDYYKVKPITFFNPRQSPLLDHYRLKVPRIRSVIEYVKSVPFCILFALFVFAIESNEQHSLNVIEVGFIFYALGFTLEKLASTQEHGWKVYSANLWNGFDLLFIVDFLLYLSFRLYGIWYDHPKYSLLGLEVLSCAAALLFPRLAFVTLSNNLMILSIRALFLDFIFLMALAFFCFTGFLYALWTLGRGAYTWQELAKYMIFIWFGLDGTGLTIAPNLHPIFGPALVVLYACISNTLLLTVLVSILSTTFAKIDADAEAEYMFRQAVQTIEGVKSDALFGYQPPLNIFAWLVMAPAKWILTPRWFHKFNVFMVRATAAPILLIISLYERYEPETLRSVLPFYKRIQAMADKIGDSLPRKLKNLTLLEGLVGSGKDVALAFEYHPDEGWEEDEEDDFDFNGKGNMNQDEVNRATAVAREHHYGTEENELHRRMCDEIEQRRLSQMPSRNEDKITLSPQTIQQERMHNERQEVLQTGLSSSAGKELERGAVPFPQADDSESQHDVVSPLFSHPEPPAGVRNRRKTDGTTLMRSATHDLFADNAKLNRAPKSQRPRRMSNVEHTLSRNIGSLNSPLAKAFSTRPILNAYRRPRSHESNMGSAQQGGMLSARKSQSATTSPNPPQNILHDNDPARQSYQVDNKLSVIDARQARMEALLERLAKCVEWAPGNPEPTEQ</sequence>
<dbReference type="Proteomes" id="UP000310189">
    <property type="component" value="Unassembled WGS sequence"/>
</dbReference>
<reference evidence="5 6" key="1">
    <citation type="submission" date="2019-03" db="EMBL/GenBank/DDBJ databases">
        <title>Sequencing 23 genomes of Wallemia ichthyophaga.</title>
        <authorList>
            <person name="Gostincar C."/>
        </authorList>
    </citation>
    <scope>NUCLEOTIDE SEQUENCE [LARGE SCALE GENOMIC DNA]</scope>
    <source>
        <strain evidence="5 6">EXF-5753</strain>
    </source>
</reference>
<evidence type="ECO:0000256" key="1">
    <source>
        <dbReference type="SAM" id="MobiDB-lite"/>
    </source>
</evidence>